<protein>
    <recommendedName>
        <fullName evidence="7">Ubiquitin carboxyl-terminal hydrolase</fullName>
        <ecNumber evidence="7">3.4.19.12</ecNumber>
    </recommendedName>
</protein>
<evidence type="ECO:0000259" key="9">
    <source>
        <dbReference type="PROSITE" id="PS50235"/>
    </source>
</evidence>
<keyword evidence="11" id="KW-1185">Reference proteome</keyword>
<evidence type="ECO:0000256" key="4">
    <source>
        <dbReference type="ARBA" id="ARBA00022786"/>
    </source>
</evidence>
<dbReference type="PANTHER" id="PTHR24006:SF758">
    <property type="entry name" value="UBIQUITIN CARBOXYL-TERMINAL HYDROLASE 36"/>
    <property type="match status" value="1"/>
</dbReference>
<feature type="region of interest" description="Disordered" evidence="8">
    <location>
        <begin position="144"/>
        <end position="213"/>
    </location>
</feature>
<comment type="caution">
    <text evidence="10">The sequence shown here is derived from an EMBL/GenBank/DDBJ whole genome shotgun (WGS) entry which is preliminary data.</text>
</comment>
<comment type="similarity">
    <text evidence="2 7">Belongs to the peptidase C19 family.</text>
</comment>
<organism evidence="10 11">
    <name type="scientific">Cronartium quercuum f. sp. fusiforme G11</name>
    <dbReference type="NCBI Taxonomy" id="708437"/>
    <lineage>
        <taxon>Eukaryota</taxon>
        <taxon>Fungi</taxon>
        <taxon>Dikarya</taxon>
        <taxon>Basidiomycota</taxon>
        <taxon>Pucciniomycotina</taxon>
        <taxon>Pucciniomycetes</taxon>
        <taxon>Pucciniales</taxon>
        <taxon>Coleosporiaceae</taxon>
        <taxon>Cronartium</taxon>
    </lineage>
</organism>
<evidence type="ECO:0000256" key="7">
    <source>
        <dbReference type="RuleBase" id="RU366025"/>
    </source>
</evidence>
<dbReference type="GO" id="GO:0006508">
    <property type="term" value="P:proteolysis"/>
    <property type="evidence" value="ECO:0007669"/>
    <property type="project" value="UniProtKB-KW"/>
</dbReference>
<feature type="domain" description="USP" evidence="9">
    <location>
        <begin position="220"/>
        <end position="528"/>
    </location>
</feature>
<dbReference type="InterPro" id="IPR038765">
    <property type="entry name" value="Papain-like_cys_pep_sf"/>
</dbReference>
<sequence length="740" mass="83281">MTAVASLPSSHFNRNLSPSRSIISQHLNDRNDLGEGTSSNSNNRTLKTTSNSLQSITSNTPKGSLNDSSNLISARTQLLNPNSNSKLTSHANQKGKLWEEASKKLIEFTEPQLLILGNDIPFEPINKPLLPGQGKGVLIRAMGPKANEEEGSEDDTEQTVEMTTYQESSLNSNENANANGFTKSRQRSNSRPNVSARSSSSHSPTPPIATTWPKLQRLGPGFVNTGNTCFLNATLQALIHTPALAVGLLDRDEHRRDECRLSQTKNFCVLCNMQNLITACLRPHRRERQIKPSLISNHLNRIAPRMRNNRQEDAHEFLRMLIEAMQNAALGGREAQAKQKEKDSTFIYRMFAGKFRSRVTCQHCQTTSDTFDTFLDLSLDIGEVTNVHKALQKLRQLDHLNGSNQYKCEKCKKLRDAKKELSVFIAPPILTLHIKRFNAKGRKINKKIQFTELLDLKAAMNSDSPSTRYKLYAVICHAGNTNHSGHYYAYIKTSDGQWYETDDAMTGTVSRDHVLSANEAYMFFYARDPDDLLEAAIQNNHLTASSTHNSQSNYLRKEQLGNSSFSRIKRKHDRSMNNNSSESSEEFDEPTKKVKINNDQTQVSSKISSDQRTRIIGPMLPTQLNEERSNTSNSELTTIHSSVSNISSEQEKNINENEMIGQIEDLGITVSRTNSINNNNPNQNSVVNHYYNRQTTTNNNNNRKKPKHRILVNGNDRGTQIITHHKLNSVNDLRPKTIRG</sequence>
<evidence type="ECO:0000256" key="3">
    <source>
        <dbReference type="ARBA" id="ARBA00022670"/>
    </source>
</evidence>
<feature type="compositionally biased region" description="Acidic residues" evidence="8">
    <location>
        <begin position="149"/>
        <end position="158"/>
    </location>
</feature>
<evidence type="ECO:0000256" key="2">
    <source>
        <dbReference type="ARBA" id="ARBA00009085"/>
    </source>
</evidence>
<keyword evidence="5 7" id="KW-0378">Hydrolase</keyword>
<evidence type="ECO:0000256" key="1">
    <source>
        <dbReference type="ARBA" id="ARBA00000707"/>
    </source>
</evidence>
<dbReference type="GO" id="GO:0016579">
    <property type="term" value="P:protein deubiquitination"/>
    <property type="evidence" value="ECO:0007669"/>
    <property type="project" value="InterPro"/>
</dbReference>
<dbReference type="Proteomes" id="UP000886653">
    <property type="component" value="Unassembled WGS sequence"/>
</dbReference>
<evidence type="ECO:0000256" key="8">
    <source>
        <dbReference type="SAM" id="MobiDB-lite"/>
    </source>
</evidence>
<dbReference type="PROSITE" id="PS50235">
    <property type="entry name" value="USP_3"/>
    <property type="match status" value="1"/>
</dbReference>
<dbReference type="Gene3D" id="3.90.70.10">
    <property type="entry name" value="Cysteine proteinases"/>
    <property type="match status" value="1"/>
</dbReference>
<evidence type="ECO:0000313" key="10">
    <source>
        <dbReference type="EMBL" id="KAG0148437.1"/>
    </source>
</evidence>
<comment type="catalytic activity">
    <reaction evidence="1 7">
        <text>Thiol-dependent hydrolysis of ester, thioester, amide, peptide and isopeptide bonds formed by the C-terminal Gly of ubiquitin (a 76-residue protein attached to proteins as an intracellular targeting signal).</text>
        <dbReference type="EC" id="3.4.19.12"/>
    </reaction>
</comment>
<keyword evidence="4 7" id="KW-0833">Ubl conjugation pathway</keyword>
<reference evidence="10" key="1">
    <citation type="submission" date="2013-11" db="EMBL/GenBank/DDBJ databases">
        <title>Genome sequence of the fusiform rust pathogen reveals effectors for host alternation and coevolution with pine.</title>
        <authorList>
            <consortium name="DOE Joint Genome Institute"/>
            <person name="Smith K."/>
            <person name="Pendleton A."/>
            <person name="Kubisiak T."/>
            <person name="Anderson C."/>
            <person name="Salamov A."/>
            <person name="Aerts A."/>
            <person name="Riley R."/>
            <person name="Clum A."/>
            <person name="Lindquist E."/>
            <person name="Ence D."/>
            <person name="Campbell M."/>
            <person name="Kronenberg Z."/>
            <person name="Feau N."/>
            <person name="Dhillon B."/>
            <person name="Hamelin R."/>
            <person name="Burleigh J."/>
            <person name="Smith J."/>
            <person name="Yandell M."/>
            <person name="Nelson C."/>
            <person name="Grigoriev I."/>
            <person name="Davis J."/>
        </authorList>
    </citation>
    <scope>NUCLEOTIDE SEQUENCE</scope>
    <source>
        <strain evidence="10">G11</strain>
    </source>
</reference>
<evidence type="ECO:0000256" key="5">
    <source>
        <dbReference type="ARBA" id="ARBA00022801"/>
    </source>
</evidence>
<dbReference type="PROSITE" id="PS00972">
    <property type="entry name" value="USP_1"/>
    <property type="match status" value="1"/>
</dbReference>
<dbReference type="PANTHER" id="PTHR24006">
    <property type="entry name" value="UBIQUITIN CARBOXYL-TERMINAL HYDROLASE"/>
    <property type="match status" value="1"/>
</dbReference>
<feature type="region of interest" description="Disordered" evidence="8">
    <location>
        <begin position="544"/>
        <end position="611"/>
    </location>
</feature>
<dbReference type="EMBL" id="MU167237">
    <property type="protein sequence ID" value="KAG0148437.1"/>
    <property type="molecule type" value="Genomic_DNA"/>
</dbReference>
<feature type="compositionally biased region" description="Polar residues" evidence="8">
    <location>
        <begin position="597"/>
        <end position="610"/>
    </location>
</feature>
<keyword evidence="3 7" id="KW-0645">Protease</keyword>
<feature type="compositionally biased region" description="Polar residues" evidence="8">
    <location>
        <begin position="544"/>
        <end position="566"/>
    </location>
</feature>
<gene>
    <name evidence="10" type="ORF">CROQUDRAFT_60602</name>
</gene>
<name>A0A9P6NMT7_9BASI</name>
<dbReference type="InterPro" id="IPR001394">
    <property type="entry name" value="Peptidase_C19_UCH"/>
</dbReference>
<feature type="compositionally biased region" description="Low complexity" evidence="8">
    <location>
        <begin position="187"/>
        <end position="203"/>
    </location>
</feature>
<dbReference type="InterPro" id="IPR018200">
    <property type="entry name" value="USP_CS"/>
</dbReference>
<dbReference type="EC" id="3.4.19.12" evidence="7"/>
<evidence type="ECO:0000313" key="11">
    <source>
        <dbReference type="Proteomes" id="UP000886653"/>
    </source>
</evidence>
<dbReference type="OrthoDB" id="420187at2759"/>
<dbReference type="Pfam" id="PF00443">
    <property type="entry name" value="UCH"/>
    <property type="match status" value="1"/>
</dbReference>
<dbReference type="GO" id="GO:0004843">
    <property type="term" value="F:cysteine-type deubiquitinase activity"/>
    <property type="evidence" value="ECO:0007669"/>
    <property type="project" value="UniProtKB-UniRule"/>
</dbReference>
<dbReference type="InterPro" id="IPR050164">
    <property type="entry name" value="Peptidase_C19"/>
</dbReference>
<dbReference type="PROSITE" id="PS00973">
    <property type="entry name" value="USP_2"/>
    <property type="match status" value="1"/>
</dbReference>
<accession>A0A9P6NMT7</accession>
<dbReference type="AlphaFoldDB" id="A0A9P6NMT7"/>
<dbReference type="SUPFAM" id="SSF54001">
    <property type="entry name" value="Cysteine proteinases"/>
    <property type="match status" value="1"/>
</dbReference>
<dbReference type="GO" id="GO:0005634">
    <property type="term" value="C:nucleus"/>
    <property type="evidence" value="ECO:0007669"/>
    <property type="project" value="TreeGrafter"/>
</dbReference>
<feature type="region of interest" description="Disordered" evidence="8">
    <location>
        <begin position="29"/>
        <end position="68"/>
    </location>
</feature>
<feature type="compositionally biased region" description="Low complexity" evidence="8">
    <location>
        <begin position="167"/>
        <end position="179"/>
    </location>
</feature>
<proteinExistence type="inferred from homology"/>
<keyword evidence="6 7" id="KW-0788">Thiol protease</keyword>
<dbReference type="GO" id="GO:0005829">
    <property type="term" value="C:cytosol"/>
    <property type="evidence" value="ECO:0007669"/>
    <property type="project" value="TreeGrafter"/>
</dbReference>
<feature type="compositionally biased region" description="Polar residues" evidence="8">
    <location>
        <begin position="36"/>
        <end position="68"/>
    </location>
</feature>
<dbReference type="FunFam" id="3.90.70.10:FF:000119">
    <property type="entry name" value="Ubiquitin specific peptidase 36"/>
    <property type="match status" value="1"/>
</dbReference>
<dbReference type="InterPro" id="IPR028889">
    <property type="entry name" value="USP"/>
</dbReference>
<evidence type="ECO:0000256" key="6">
    <source>
        <dbReference type="ARBA" id="ARBA00022807"/>
    </source>
</evidence>